<dbReference type="RefSeq" id="XP_060281037.1">
    <property type="nucleotide sequence ID" value="XM_060422479.1"/>
</dbReference>
<name>A0AAJ0BXA4_9PEZI</name>
<keyword evidence="2" id="KW-0812">Transmembrane</keyword>
<feature type="compositionally biased region" description="Basic and acidic residues" evidence="1">
    <location>
        <begin position="244"/>
        <end position="254"/>
    </location>
</feature>
<evidence type="ECO:0000313" key="3">
    <source>
        <dbReference type="EMBL" id="KAK1764824.1"/>
    </source>
</evidence>
<protein>
    <submittedName>
        <fullName evidence="3">Uncharacterized protein</fullName>
    </submittedName>
</protein>
<dbReference type="GeneID" id="85305666"/>
<dbReference type="Proteomes" id="UP001244011">
    <property type="component" value="Unassembled WGS sequence"/>
</dbReference>
<organism evidence="3 4">
    <name type="scientific">Phialemonium atrogriseum</name>
    <dbReference type="NCBI Taxonomy" id="1093897"/>
    <lineage>
        <taxon>Eukaryota</taxon>
        <taxon>Fungi</taxon>
        <taxon>Dikarya</taxon>
        <taxon>Ascomycota</taxon>
        <taxon>Pezizomycotina</taxon>
        <taxon>Sordariomycetes</taxon>
        <taxon>Sordariomycetidae</taxon>
        <taxon>Cephalothecales</taxon>
        <taxon>Cephalothecaceae</taxon>
        <taxon>Phialemonium</taxon>
    </lineage>
</organism>
<feature type="transmembrane region" description="Helical" evidence="2">
    <location>
        <begin position="113"/>
        <end position="134"/>
    </location>
</feature>
<evidence type="ECO:0000313" key="4">
    <source>
        <dbReference type="Proteomes" id="UP001244011"/>
    </source>
</evidence>
<proteinExistence type="predicted"/>
<accession>A0AAJ0BXA4</accession>
<dbReference type="AlphaFoldDB" id="A0AAJ0BXA4"/>
<evidence type="ECO:0000256" key="1">
    <source>
        <dbReference type="SAM" id="MobiDB-lite"/>
    </source>
</evidence>
<feature type="transmembrane region" description="Helical" evidence="2">
    <location>
        <begin position="16"/>
        <end position="36"/>
    </location>
</feature>
<keyword evidence="4" id="KW-1185">Reference proteome</keyword>
<keyword evidence="2" id="KW-1133">Transmembrane helix</keyword>
<evidence type="ECO:0000256" key="2">
    <source>
        <dbReference type="SAM" id="Phobius"/>
    </source>
</evidence>
<dbReference type="EMBL" id="MU839018">
    <property type="protein sequence ID" value="KAK1764824.1"/>
    <property type="molecule type" value="Genomic_DNA"/>
</dbReference>
<feature type="transmembrane region" description="Helical" evidence="2">
    <location>
        <begin position="174"/>
        <end position="193"/>
    </location>
</feature>
<feature type="region of interest" description="Disordered" evidence="1">
    <location>
        <begin position="201"/>
        <end position="254"/>
    </location>
</feature>
<gene>
    <name evidence="3" type="ORF">QBC33DRAFT_185116</name>
</gene>
<sequence length="254" mass="29222">MAYKIFRRKWRVKRPIWFLVVMELAALVPLLVLFGIQRPDLYRTRFWNIGFDMKMNSNPNMILYAYANHRPLPTIPFVWSQTLTDFNVAISIISLFTLLTKMIMFIMKVWFPIIGLLQSFAMVGLYTASVYGQAGPDYADSRYPSPSPWYIRLSCDVAKPYNATKQCMMAKGTFAVTIFMLSVYLGNLGLAIWSMLPNKQQAEGDDDDEASSSGSPITDKQWEMQPVTPRTGLPFTPRTQAFHTLDRRLPLRHQ</sequence>
<feature type="transmembrane region" description="Helical" evidence="2">
    <location>
        <begin position="86"/>
        <end position="106"/>
    </location>
</feature>
<comment type="caution">
    <text evidence="3">The sequence shown here is derived from an EMBL/GenBank/DDBJ whole genome shotgun (WGS) entry which is preliminary data.</text>
</comment>
<reference evidence="3" key="1">
    <citation type="submission" date="2023-06" db="EMBL/GenBank/DDBJ databases">
        <title>Genome-scale phylogeny and comparative genomics of the fungal order Sordariales.</title>
        <authorList>
            <consortium name="Lawrence Berkeley National Laboratory"/>
            <person name="Hensen N."/>
            <person name="Bonometti L."/>
            <person name="Westerberg I."/>
            <person name="Brannstrom I.O."/>
            <person name="Guillou S."/>
            <person name="Cros-Aarteil S."/>
            <person name="Calhoun S."/>
            <person name="Haridas S."/>
            <person name="Kuo A."/>
            <person name="Mondo S."/>
            <person name="Pangilinan J."/>
            <person name="Riley R."/>
            <person name="Labutti K."/>
            <person name="Andreopoulos B."/>
            <person name="Lipzen A."/>
            <person name="Chen C."/>
            <person name="Yanf M."/>
            <person name="Daum C."/>
            <person name="Ng V."/>
            <person name="Clum A."/>
            <person name="Steindorff A."/>
            <person name="Ohm R."/>
            <person name="Martin F."/>
            <person name="Silar P."/>
            <person name="Natvig D."/>
            <person name="Lalanne C."/>
            <person name="Gautier V."/>
            <person name="Ament-Velasquez S.L."/>
            <person name="Kruys A."/>
            <person name="Hutchinson M.I."/>
            <person name="Powell A.J."/>
            <person name="Barry K."/>
            <person name="Miller A.N."/>
            <person name="Grigoriev I.V."/>
            <person name="Debuchy R."/>
            <person name="Gladieux P."/>
            <person name="Thoren M.H."/>
            <person name="Johannesson H."/>
        </authorList>
    </citation>
    <scope>NUCLEOTIDE SEQUENCE</scope>
    <source>
        <strain evidence="3">8032-3</strain>
    </source>
</reference>
<keyword evidence="2" id="KW-0472">Membrane</keyword>